<name>A0A1W6D094_9RHOB</name>
<evidence type="ECO:0000259" key="12">
    <source>
        <dbReference type="PROSITE" id="PS51194"/>
    </source>
</evidence>
<dbReference type="Gene3D" id="3.40.50.300">
    <property type="entry name" value="P-loop containing nucleotide triphosphate hydrolases"/>
    <property type="match status" value="2"/>
</dbReference>
<keyword evidence="5" id="KW-0347">Helicase</keyword>
<keyword evidence="7 9" id="KW-0238">DNA-binding</keyword>
<dbReference type="Gene3D" id="3.40.50.11140">
    <property type="match status" value="1"/>
</dbReference>
<evidence type="ECO:0000256" key="2">
    <source>
        <dbReference type="ARBA" id="ARBA00022741"/>
    </source>
</evidence>
<comment type="similarity">
    <text evidence="9">In the N-terminal section; belongs to the UvrB family.</text>
</comment>
<dbReference type="InterPro" id="IPR041471">
    <property type="entry name" value="UvrB_inter"/>
</dbReference>
<evidence type="ECO:0000256" key="5">
    <source>
        <dbReference type="ARBA" id="ARBA00022806"/>
    </source>
</evidence>
<dbReference type="GO" id="GO:0005737">
    <property type="term" value="C:cytoplasm"/>
    <property type="evidence" value="ECO:0007669"/>
    <property type="project" value="UniProtKB-SubCell"/>
</dbReference>
<dbReference type="Pfam" id="PF00270">
    <property type="entry name" value="DEAD"/>
    <property type="match status" value="1"/>
</dbReference>
<dbReference type="SMART" id="SM01058">
    <property type="entry name" value="CarD_TRCF"/>
    <property type="match status" value="1"/>
</dbReference>
<dbReference type="HAMAP" id="MF_00969">
    <property type="entry name" value="TRCF"/>
    <property type="match status" value="1"/>
</dbReference>
<dbReference type="SMART" id="SM00982">
    <property type="entry name" value="TRCF"/>
    <property type="match status" value="1"/>
</dbReference>
<dbReference type="Gene3D" id="3.40.50.11180">
    <property type="match status" value="1"/>
</dbReference>
<dbReference type="Pfam" id="PF03461">
    <property type="entry name" value="TRCF"/>
    <property type="match status" value="1"/>
</dbReference>
<dbReference type="EMBL" id="CP020612">
    <property type="protein sequence ID" value="ARJ70542.1"/>
    <property type="molecule type" value="Genomic_DNA"/>
</dbReference>
<protein>
    <recommendedName>
        <fullName evidence="9">Transcription-repair-coupling factor</fullName>
        <shortName evidence="9">TRCF</shortName>
        <ecNumber evidence="9">3.6.4.-</ecNumber>
    </recommendedName>
</protein>
<keyword evidence="8 9" id="KW-0234">DNA repair</keyword>
<dbReference type="SUPFAM" id="SSF52540">
    <property type="entry name" value="P-loop containing nucleoside triphosphate hydrolases"/>
    <property type="match status" value="4"/>
</dbReference>
<dbReference type="EC" id="3.6.4.-" evidence="9"/>
<keyword evidence="14" id="KW-1185">Reference proteome</keyword>
<dbReference type="SMART" id="SM00490">
    <property type="entry name" value="HELICc"/>
    <property type="match status" value="1"/>
</dbReference>
<dbReference type="GO" id="GO:0003684">
    <property type="term" value="F:damaged DNA binding"/>
    <property type="evidence" value="ECO:0007669"/>
    <property type="project" value="InterPro"/>
</dbReference>
<dbReference type="CDD" id="cd17991">
    <property type="entry name" value="DEXHc_TRCF"/>
    <property type="match status" value="1"/>
</dbReference>
<dbReference type="InterPro" id="IPR037235">
    <property type="entry name" value="TRCF-like_C_D7"/>
</dbReference>
<dbReference type="Pfam" id="PF00271">
    <property type="entry name" value="Helicase_C"/>
    <property type="match status" value="1"/>
</dbReference>
<feature type="domain" description="Helicase ATP-binding" evidence="11">
    <location>
        <begin position="614"/>
        <end position="775"/>
    </location>
</feature>
<dbReference type="AlphaFoldDB" id="A0A1W6D094"/>
<dbReference type="Pfam" id="PF02559">
    <property type="entry name" value="CarD_TRCF_RID"/>
    <property type="match status" value="1"/>
</dbReference>
<dbReference type="InterPro" id="IPR027417">
    <property type="entry name" value="P-loop_NTPase"/>
</dbReference>
<dbReference type="InterPro" id="IPR001650">
    <property type="entry name" value="Helicase_C-like"/>
</dbReference>
<dbReference type="InterPro" id="IPR005118">
    <property type="entry name" value="TRCF_C"/>
</dbReference>
<dbReference type="InterPro" id="IPR014001">
    <property type="entry name" value="Helicase_ATP-bd"/>
</dbReference>
<comment type="subcellular location">
    <subcellularLocation>
        <location evidence="9">Cytoplasm</location>
    </subcellularLocation>
</comment>
<dbReference type="InterPro" id="IPR047112">
    <property type="entry name" value="RecG/Mfd"/>
</dbReference>
<dbReference type="SMART" id="SM00487">
    <property type="entry name" value="DEXDc"/>
    <property type="match status" value="1"/>
</dbReference>
<dbReference type="GO" id="GO:0016787">
    <property type="term" value="F:hydrolase activity"/>
    <property type="evidence" value="ECO:0007669"/>
    <property type="project" value="UniProtKB-KW"/>
</dbReference>
<dbReference type="STRING" id="1945662.B0A89_13795"/>
<dbReference type="GO" id="GO:0003678">
    <property type="term" value="F:DNA helicase activity"/>
    <property type="evidence" value="ECO:0007669"/>
    <property type="project" value="TreeGrafter"/>
</dbReference>
<dbReference type="InterPro" id="IPR003711">
    <property type="entry name" value="CarD-like/TRCF_RID"/>
</dbReference>
<evidence type="ECO:0000256" key="7">
    <source>
        <dbReference type="ARBA" id="ARBA00023125"/>
    </source>
</evidence>
<dbReference type="OrthoDB" id="9804325at2"/>
<dbReference type="Pfam" id="PF21132">
    <property type="entry name" value="MFD_D3"/>
    <property type="match status" value="1"/>
</dbReference>
<organism evidence="13 14">
    <name type="scientific">Paracoccus contaminans</name>
    <dbReference type="NCBI Taxonomy" id="1945662"/>
    <lineage>
        <taxon>Bacteria</taxon>
        <taxon>Pseudomonadati</taxon>
        <taxon>Pseudomonadota</taxon>
        <taxon>Alphaproteobacteria</taxon>
        <taxon>Rhodobacterales</taxon>
        <taxon>Paracoccaceae</taxon>
        <taxon>Paracoccus</taxon>
    </lineage>
</organism>
<evidence type="ECO:0000256" key="3">
    <source>
        <dbReference type="ARBA" id="ARBA00022763"/>
    </source>
</evidence>
<keyword evidence="2 9" id="KW-0547">Nucleotide-binding</keyword>
<dbReference type="NCBIfam" id="TIGR00580">
    <property type="entry name" value="mfd"/>
    <property type="match status" value="1"/>
</dbReference>
<proteinExistence type="inferred from homology"/>
<evidence type="ECO:0000313" key="13">
    <source>
        <dbReference type="EMBL" id="ARJ70542.1"/>
    </source>
</evidence>
<keyword evidence="3 9" id="KW-0227">DNA damage</keyword>
<dbReference type="GO" id="GO:0006355">
    <property type="term" value="P:regulation of DNA-templated transcription"/>
    <property type="evidence" value="ECO:0007669"/>
    <property type="project" value="UniProtKB-UniRule"/>
</dbReference>
<dbReference type="GO" id="GO:0005524">
    <property type="term" value="F:ATP binding"/>
    <property type="evidence" value="ECO:0007669"/>
    <property type="project" value="UniProtKB-UniRule"/>
</dbReference>
<dbReference type="Gene3D" id="3.30.2060.10">
    <property type="entry name" value="Penicillin-binding protein 1b domain"/>
    <property type="match status" value="1"/>
</dbReference>
<evidence type="ECO:0000259" key="11">
    <source>
        <dbReference type="PROSITE" id="PS51192"/>
    </source>
</evidence>
<feature type="domain" description="Helicase C-terminal" evidence="12">
    <location>
        <begin position="796"/>
        <end position="950"/>
    </location>
</feature>
<evidence type="ECO:0000256" key="6">
    <source>
        <dbReference type="ARBA" id="ARBA00022840"/>
    </source>
</evidence>
<dbReference type="InterPro" id="IPR048635">
    <property type="entry name" value="MFD_D3"/>
</dbReference>
<dbReference type="SUPFAM" id="SSF141259">
    <property type="entry name" value="CarD-like"/>
    <property type="match status" value="1"/>
</dbReference>
<keyword evidence="4 9" id="KW-0378">Hydrolase</keyword>
<evidence type="ECO:0000256" key="10">
    <source>
        <dbReference type="SAM" id="MobiDB-lite"/>
    </source>
</evidence>
<evidence type="ECO:0000256" key="8">
    <source>
        <dbReference type="ARBA" id="ARBA00023204"/>
    </source>
</evidence>
<keyword evidence="1 9" id="KW-0963">Cytoplasm</keyword>
<dbReference type="PANTHER" id="PTHR47964">
    <property type="entry name" value="ATP-DEPENDENT DNA HELICASE HOMOLOG RECG, CHLOROPLASTIC"/>
    <property type="match status" value="1"/>
</dbReference>
<dbReference type="PROSITE" id="PS51194">
    <property type="entry name" value="HELICASE_CTER"/>
    <property type="match status" value="1"/>
</dbReference>
<evidence type="ECO:0000256" key="4">
    <source>
        <dbReference type="ARBA" id="ARBA00022801"/>
    </source>
</evidence>
<dbReference type="InterPro" id="IPR036101">
    <property type="entry name" value="CarD-like/TRCF_RID_sf"/>
</dbReference>
<dbReference type="Pfam" id="PF17757">
    <property type="entry name" value="UvrB_inter"/>
    <property type="match status" value="1"/>
</dbReference>
<keyword evidence="6 9" id="KW-0067">ATP-binding</keyword>
<feature type="region of interest" description="Disordered" evidence="10">
    <location>
        <begin position="1146"/>
        <end position="1185"/>
    </location>
</feature>
<dbReference type="GO" id="GO:0000716">
    <property type="term" value="P:transcription-coupled nucleotide-excision repair, DNA damage recognition"/>
    <property type="evidence" value="ECO:0007669"/>
    <property type="project" value="UniProtKB-UniRule"/>
</dbReference>
<dbReference type="PROSITE" id="PS51192">
    <property type="entry name" value="HELICASE_ATP_BIND_1"/>
    <property type="match status" value="1"/>
</dbReference>
<evidence type="ECO:0000313" key="14">
    <source>
        <dbReference type="Proteomes" id="UP000193017"/>
    </source>
</evidence>
<evidence type="ECO:0000256" key="9">
    <source>
        <dbReference type="HAMAP-Rule" id="MF_00969"/>
    </source>
</evidence>
<dbReference type="KEGG" id="pcon:B0A89_13795"/>
<dbReference type="InterPro" id="IPR004576">
    <property type="entry name" value="Mfd"/>
</dbReference>
<dbReference type="SUPFAM" id="SSF143517">
    <property type="entry name" value="TRCF domain-like"/>
    <property type="match status" value="1"/>
</dbReference>
<dbReference type="Proteomes" id="UP000193017">
    <property type="component" value="Chromosome"/>
</dbReference>
<accession>A0A1W6D094</accession>
<comment type="function">
    <text evidence="9">Couples transcription and DNA repair by recognizing RNA polymerase (RNAP) stalled at DNA lesions. Mediates ATP-dependent release of RNAP and its truncated transcript from the DNA, and recruitment of nucleotide excision repair machinery to the damaged site.</text>
</comment>
<dbReference type="Gene3D" id="3.90.1150.50">
    <property type="entry name" value="Transcription-repair-coupling factor, D7 domain"/>
    <property type="match status" value="1"/>
</dbReference>
<dbReference type="RefSeq" id="WP_085378600.1">
    <property type="nucleotide sequence ID" value="NZ_CP020612.1"/>
</dbReference>
<gene>
    <name evidence="9" type="primary">mfd</name>
    <name evidence="13" type="ORF">B0A89_13795</name>
</gene>
<dbReference type="InterPro" id="IPR011545">
    <property type="entry name" value="DEAD/DEAH_box_helicase_dom"/>
</dbReference>
<comment type="similarity">
    <text evidence="9">In the C-terminal section; belongs to the helicase family. RecG subfamily.</text>
</comment>
<evidence type="ECO:0000256" key="1">
    <source>
        <dbReference type="ARBA" id="ARBA00022490"/>
    </source>
</evidence>
<dbReference type="PANTHER" id="PTHR47964:SF1">
    <property type="entry name" value="ATP-DEPENDENT DNA HELICASE HOMOLOG RECG, CHLOROPLASTIC"/>
    <property type="match status" value="1"/>
</dbReference>
<sequence length="1185" mass="129042">MAETLILSGAPEGFDAALLAREAARGAPVIHVARDDRRMAAMRAALAFFAPQLAVLEFPAWDTTPYDRVSPSGEIMAQRLQVLAALASGSIKPPFVLLTTVNAALQRVPAADTVRAASFIARKGERLDEAQLRGFLARMGFSQAPTVTEPGDYAVRGGIIDIYPPGGSGPVRLDLFGDVLDGIRGFDPQTQRSTGERDRVEIAPMSEVVLDEDAIARFRQNYRAAYGGGGNDPLYESVSAGQKVAGMEHWLPWFHERLDTLLDYLPGAAVMLDDHLDQHRAARWETITEQFDARREAMGRKGAADTVYRPVEPQALFADEAEWNRWLGAHRVIRLSVLARPPGPGVLDAGGGAGRSFAPERQAEKADLFGALAAHVRELQKTRRVVIASFSEGARERLAGLLADEGLTGAPIDDIRALPDAKGALGLAVWPLEEGFVADGQATGPLAVISEQDVLGDRLVRGARKRRRAENFLKDTTSLTPGDLVVHVEHGIGRYTGLETIRALGVPHDCVALEYAGGDRLYLPVENIELLTRYGHEEGLLDKLGGGAWQARKARLKERIRQIADRLMRVAAERMLRAAPVLEPERHEWEAFAARFPWTETDDQAAAIADVAEDMAAGRPMDRLVVGDVGFGKTEVAMRAAFLAASQGKQVAVVAPTTLLARQHYRSFAERFRGTAINVRPLSRFVSAKDAAATRAGLADGSVDIVVGTHAVLAKQVRFKDLGLLVIDEEQHFGVAHKERLKELRSDIHVLTLTATPIPRTLQLSLTGVRDLSVIGTPPVDRLAIRTYVSEFDSVTIREALLREKYRGGQSFLVVPRLSDLPEVEDWLREHVPEVSYLVAHGQLAAGDLDQRMNAFYDGGHDVLLATSIVESGLDIPRANTMVVWRADMFGLAQLYQIRGRVGRSRTRAYCYLTTKPRVPLTPQAMRRLKFLGSIDSLGAGFNLASQDLDLRGAGNLLGEEQSGHIKEVGFELYQAMLEETIAKLKSGEIEGTPDDEWAPQLTLGVPVTIPESFIPDLDVRLDLYRRLSQLTTKVELEGFAAELIDRFGPLPREVNTLLLVIRIKAMAKKANIASLVAGPKGATIQFHQDKFPNPGGLVEYLQEQKGAARISDNKLVVSAPWPTDADRIKGAFAIAKDLALKIREAGRAQPGSADKGAAEKPPPPARDGGRRKGAGAGAARQGSR</sequence>
<dbReference type="Gene3D" id="2.40.10.170">
    <property type="match status" value="1"/>
</dbReference>
<reference evidence="13 14" key="1">
    <citation type="submission" date="2017-03" db="EMBL/GenBank/DDBJ databases">
        <title>Genome sequence of Paracoccus contaminans isolated from a water microcosm.</title>
        <authorList>
            <person name="Aurass P."/>
            <person name="Karste S."/>
            <person name="Trost E."/>
            <person name="Glaeser S.P."/>
            <person name="Kaempfer P."/>
            <person name="Flieger A."/>
        </authorList>
    </citation>
    <scope>NUCLEOTIDE SEQUENCE [LARGE SCALE GENOMIC DNA]</scope>
    <source>
        <strain evidence="14">RKI 16-01929T\LMG 29738T\CCM 8701T\CIP 111112T</strain>
    </source>
</reference>